<evidence type="ECO:0000256" key="3">
    <source>
        <dbReference type="ARBA" id="ARBA00022840"/>
    </source>
</evidence>
<dbReference type="PANTHER" id="PTHR42788">
    <property type="entry name" value="TAURINE IMPORT ATP-BINDING PROTEIN-RELATED"/>
    <property type="match status" value="1"/>
</dbReference>
<dbReference type="InterPro" id="IPR027417">
    <property type="entry name" value="P-loop_NTPase"/>
</dbReference>
<dbReference type="EMBL" id="BOOW01000018">
    <property type="protein sequence ID" value="GII92632.1"/>
    <property type="molecule type" value="Genomic_DNA"/>
</dbReference>
<dbReference type="GO" id="GO:0016887">
    <property type="term" value="F:ATP hydrolysis activity"/>
    <property type="evidence" value="ECO:0007669"/>
    <property type="project" value="InterPro"/>
</dbReference>
<evidence type="ECO:0000256" key="2">
    <source>
        <dbReference type="ARBA" id="ARBA00022741"/>
    </source>
</evidence>
<dbReference type="SMART" id="SM00382">
    <property type="entry name" value="AAA"/>
    <property type="match status" value="1"/>
</dbReference>
<dbReference type="GO" id="GO:0005524">
    <property type="term" value="F:ATP binding"/>
    <property type="evidence" value="ECO:0007669"/>
    <property type="project" value="UniProtKB-KW"/>
</dbReference>
<dbReference type="InterPro" id="IPR017871">
    <property type="entry name" value="ABC_transporter-like_CS"/>
</dbReference>
<dbReference type="PROSITE" id="PS50893">
    <property type="entry name" value="ABC_TRANSPORTER_2"/>
    <property type="match status" value="1"/>
</dbReference>
<keyword evidence="6" id="KW-1185">Reference proteome</keyword>
<dbReference type="PANTHER" id="PTHR42788:SF13">
    <property type="entry name" value="ALIPHATIC SULFONATES IMPORT ATP-BINDING PROTEIN SSUB"/>
    <property type="match status" value="1"/>
</dbReference>
<dbReference type="Pfam" id="PF00005">
    <property type="entry name" value="ABC_tran"/>
    <property type="match status" value="1"/>
</dbReference>
<reference evidence="5" key="1">
    <citation type="submission" date="2021-01" db="EMBL/GenBank/DDBJ databases">
        <title>Whole genome shotgun sequence of Sinosporangium siamense NBRC 109515.</title>
        <authorList>
            <person name="Komaki H."/>
            <person name="Tamura T."/>
        </authorList>
    </citation>
    <scope>NUCLEOTIDE SEQUENCE</scope>
    <source>
        <strain evidence="5">NBRC 109515</strain>
    </source>
</reference>
<sequence length="255" mass="28379">MTHGTLRVSALTKIFNKGSTTVTALENVDIDIAEGEFVSIVGSSGCGKSTLLNILAGLERQSSGQVLVNGRPIAGPGPDRAMVFQSDASFPWLTVKDNLEYGLKVQGRSQAERERVVGELLPLLGLDQFAHAYPRELSGGMRKRIDIGRAYAVEPEILLMDEPFGALDVVTREHMQDELLRTWSARRSTVVFITHDIDEAIMLSDRIVMLSPRPGRVREVVDVPFARPRTPELRETADFYKLRTDLRRMMGEATR</sequence>
<name>A0A919RF90_9ACTN</name>
<feature type="domain" description="ABC transporter" evidence="4">
    <location>
        <begin position="6"/>
        <end position="237"/>
    </location>
</feature>
<dbReference type="InterPro" id="IPR003439">
    <property type="entry name" value="ABC_transporter-like_ATP-bd"/>
</dbReference>
<evidence type="ECO:0000313" key="6">
    <source>
        <dbReference type="Proteomes" id="UP000606172"/>
    </source>
</evidence>
<dbReference type="Proteomes" id="UP000606172">
    <property type="component" value="Unassembled WGS sequence"/>
</dbReference>
<dbReference type="InterPro" id="IPR003593">
    <property type="entry name" value="AAA+_ATPase"/>
</dbReference>
<keyword evidence="2" id="KW-0547">Nucleotide-binding</keyword>
<dbReference type="PROSITE" id="PS00211">
    <property type="entry name" value="ABC_TRANSPORTER_1"/>
    <property type="match status" value="1"/>
</dbReference>
<keyword evidence="1" id="KW-0813">Transport</keyword>
<protein>
    <submittedName>
        <fullName evidence="5">ABC transporter ATP-binding protein</fullName>
    </submittedName>
</protein>
<comment type="caution">
    <text evidence="5">The sequence shown here is derived from an EMBL/GenBank/DDBJ whole genome shotgun (WGS) entry which is preliminary data.</text>
</comment>
<gene>
    <name evidence="5" type="ORF">Ssi02_28630</name>
</gene>
<keyword evidence="3 5" id="KW-0067">ATP-binding</keyword>
<dbReference type="InterPro" id="IPR050166">
    <property type="entry name" value="ABC_transporter_ATP-bind"/>
</dbReference>
<dbReference type="AlphaFoldDB" id="A0A919RF90"/>
<dbReference type="Gene3D" id="3.40.50.300">
    <property type="entry name" value="P-loop containing nucleotide triphosphate hydrolases"/>
    <property type="match status" value="1"/>
</dbReference>
<evidence type="ECO:0000256" key="1">
    <source>
        <dbReference type="ARBA" id="ARBA00022448"/>
    </source>
</evidence>
<dbReference type="SUPFAM" id="SSF52540">
    <property type="entry name" value="P-loop containing nucleoside triphosphate hydrolases"/>
    <property type="match status" value="1"/>
</dbReference>
<evidence type="ECO:0000259" key="4">
    <source>
        <dbReference type="PROSITE" id="PS50893"/>
    </source>
</evidence>
<accession>A0A919RF90</accession>
<dbReference type="CDD" id="cd03293">
    <property type="entry name" value="ABC_NrtD_SsuB_transporters"/>
    <property type="match status" value="1"/>
</dbReference>
<proteinExistence type="predicted"/>
<evidence type="ECO:0000313" key="5">
    <source>
        <dbReference type="EMBL" id="GII92632.1"/>
    </source>
</evidence>
<dbReference type="RefSeq" id="WP_204025590.1">
    <property type="nucleotide sequence ID" value="NZ_BOOW01000018.1"/>
</dbReference>
<organism evidence="5 6">
    <name type="scientific">Sinosporangium siamense</name>
    <dbReference type="NCBI Taxonomy" id="1367973"/>
    <lineage>
        <taxon>Bacteria</taxon>
        <taxon>Bacillati</taxon>
        <taxon>Actinomycetota</taxon>
        <taxon>Actinomycetes</taxon>
        <taxon>Streptosporangiales</taxon>
        <taxon>Streptosporangiaceae</taxon>
        <taxon>Sinosporangium</taxon>
    </lineage>
</organism>